<evidence type="ECO:0000313" key="3">
    <source>
        <dbReference type="WBParaSite" id="NBR_0000729701-mRNA-1"/>
    </source>
</evidence>
<evidence type="ECO:0000313" key="2">
    <source>
        <dbReference type="Proteomes" id="UP000271162"/>
    </source>
</evidence>
<reference evidence="1 2" key="2">
    <citation type="submission" date="2018-11" db="EMBL/GenBank/DDBJ databases">
        <authorList>
            <consortium name="Pathogen Informatics"/>
        </authorList>
    </citation>
    <scope>NUCLEOTIDE SEQUENCE [LARGE SCALE GENOMIC DNA]</scope>
</reference>
<dbReference type="EMBL" id="UYSL01019877">
    <property type="protein sequence ID" value="VDL70887.1"/>
    <property type="molecule type" value="Genomic_DNA"/>
</dbReference>
<dbReference type="AlphaFoldDB" id="A0A0N4XWL4"/>
<protein>
    <submittedName>
        <fullName evidence="3">Ovule protein</fullName>
    </submittedName>
</protein>
<organism evidence="3">
    <name type="scientific">Nippostrongylus brasiliensis</name>
    <name type="common">Rat hookworm</name>
    <dbReference type="NCBI Taxonomy" id="27835"/>
    <lineage>
        <taxon>Eukaryota</taxon>
        <taxon>Metazoa</taxon>
        <taxon>Ecdysozoa</taxon>
        <taxon>Nematoda</taxon>
        <taxon>Chromadorea</taxon>
        <taxon>Rhabditida</taxon>
        <taxon>Rhabditina</taxon>
        <taxon>Rhabditomorpha</taxon>
        <taxon>Strongyloidea</taxon>
        <taxon>Heligmosomidae</taxon>
        <taxon>Nippostrongylus</taxon>
    </lineage>
</organism>
<dbReference type="WBParaSite" id="NBR_0000729701-mRNA-1">
    <property type="protein sequence ID" value="NBR_0000729701-mRNA-1"/>
    <property type="gene ID" value="NBR_0000729701"/>
</dbReference>
<sequence length="70" mass="8218">MCGWKKEKNLLKHLKTSENTDHVAREQAKHFKSRHGEHLERSRWVPDESVKVKLGSIRSLAVFKIKNLIL</sequence>
<reference evidence="3" key="1">
    <citation type="submission" date="2017-02" db="UniProtKB">
        <authorList>
            <consortium name="WormBaseParasite"/>
        </authorList>
    </citation>
    <scope>IDENTIFICATION</scope>
</reference>
<accession>A0A0N4XWL4</accession>
<gene>
    <name evidence="1" type="ORF">NBR_LOCUS7298</name>
</gene>
<keyword evidence="2" id="KW-1185">Reference proteome</keyword>
<proteinExistence type="predicted"/>
<dbReference type="Proteomes" id="UP000271162">
    <property type="component" value="Unassembled WGS sequence"/>
</dbReference>
<name>A0A0N4XWL4_NIPBR</name>
<evidence type="ECO:0000313" key="1">
    <source>
        <dbReference type="EMBL" id="VDL70887.1"/>
    </source>
</evidence>